<name>A0A8S3BXP7_9BILA</name>
<dbReference type="EC" id="2.7.1.11" evidence="4"/>
<evidence type="ECO:0000256" key="3">
    <source>
        <dbReference type="ARBA" id="ARBA00004679"/>
    </source>
</evidence>
<dbReference type="SUPFAM" id="SSF53784">
    <property type="entry name" value="Phosphofructokinase"/>
    <property type="match status" value="1"/>
</dbReference>
<evidence type="ECO:0000256" key="14">
    <source>
        <dbReference type="SAM" id="MobiDB-lite"/>
    </source>
</evidence>
<dbReference type="Proteomes" id="UP000681720">
    <property type="component" value="Unassembled WGS sequence"/>
</dbReference>
<comment type="catalytic activity">
    <reaction evidence="13">
        <text>beta-D-fructose 6-phosphate + ATP = beta-D-fructose 1,6-bisphosphate + ADP + H(+)</text>
        <dbReference type="Rhea" id="RHEA:16109"/>
        <dbReference type="ChEBI" id="CHEBI:15378"/>
        <dbReference type="ChEBI" id="CHEBI:30616"/>
        <dbReference type="ChEBI" id="CHEBI:32966"/>
        <dbReference type="ChEBI" id="CHEBI:57634"/>
        <dbReference type="ChEBI" id="CHEBI:456216"/>
        <dbReference type="EC" id="2.7.1.11"/>
    </reaction>
</comment>
<sequence length="145" mass="15571">MAQVETEAANSTSSSQEIQETPKIDIEALEEADIIGELRSDFVTSSPDASSALLNFPFSKYRDSVSGVEGFEKNLHILAKNQYPGRSMGVFTSGGDAQGMNPAVRAIVRMGIYLGCKVYFIHEGYQGLVDGGNSIRQATWASVSG</sequence>
<dbReference type="PANTHER" id="PTHR13697">
    <property type="entry name" value="PHOSPHOFRUCTOKINASE"/>
    <property type="match status" value="1"/>
</dbReference>
<keyword evidence="7" id="KW-0479">Metal-binding</keyword>
<evidence type="ECO:0000256" key="13">
    <source>
        <dbReference type="ARBA" id="ARBA00048070"/>
    </source>
</evidence>
<comment type="subcellular location">
    <subcellularLocation>
        <location evidence="2">Cytoplasm</location>
    </subcellularLocation>
</comment>
<evidence type="ECO:0000313" key="17">
    <source>
        <dbReference type="Proteomes" id="UP000681720"/>
    </source>
</evidence>
<dbReference type="GO" id="GO:0016208">
    <property type="term" value="F:AMP binding"/>
    <property type="evidence" value="ECO:0007669"/>
    <property type="project" value="TreeGrafter"/>
</dbReference>
<evidence type="ECO:0000256" key="5">
    <source>
        <dbReference type="ARBA" id="ARBA00022490"/>
    </source>
</evidence>
<dbReference type="GO" id="GO:0005524">
    <property type="term" value="F:ATP binding"/>
    <property type="evidence" value="ECO:0007669"/>
    <property type="project" value="UniProtKB-KW"/>
</dbReference>
<evidence type="ECO:0000256" key="9">
    <source>
        <dbReference type="ARBA" id="ARBA00022777"/>
    </source>
</evidence>
<reference evidence="16" key="1">
    <citation type="submission" date="2021-02" db="EMBL/GenBank/DDBJ databases">
        <authorList>
            <person name="Nowell W R."/>
        </authorList>
    </citation>
    <scope>NUCLEOTIDE SEQUENCE</scope>
</reference>
<proteinExistence type="predicted"/>
<evidence type="ECO:0000313" key="16">
    <source>
        <dbReference type="EMBL" id="CAF4869361.1"/>
    </source>
</evidence>
<evidence type="ECO:0000256" key="12">
    <source>
        <dbReference type="ARBA" id="ARBA00023152"/>
    </source>
</evidence>
<dbReference type="EMBL" id="CAJOBJ010167267">
    <property type="protein sequence ID" value="CAF4869361.1"/>
    <property type="molecule type" value="Genomic_DNA"/>
</dbReference>
<accession>A0A8S3BXP7</accession>
<evidence type="ECO:0000256" key="1">
    <source>
        <dbReference type="ARBA" id="ARBA00001946"/>
    </source>
</evidence>
<evidence type="ECO:0000256" key="2">
    <source>
        <dbReference type="ARBA" id="ARBA00004496"/>
    </source>
</evidence>
<dbReference type="InterPro" id="IPR022953">
    <property type="entry name" value="ATP_PFK"/>
</dbReference>
<dbReference type="PRINTS" id="PR00476">
    <property type="entry name" value="PHFRCTKINASE"/>
</dbReference>
<dbReference type="GO" id="GO:0061621">
    <property type="term" value="P:canonical glycolysis"/>
    <property type="evidence" value="ECO:0007669"/>
    <property type="project" value="TreeGrafter"/>
</dbReference>
<evidence type="ECO:0000256" key="8">
    <source>
        <dbReference type="ARBA" id="ARBA00022741"/>
    </source>
</evidence>
<dbReference type="GO" id="GO:0070095">
    <property type="term" value="F:fructose-6-phosphate binding"/>
    <property type="evidence" value="ECO:0007669"/>
    <property type="project" value="TreeGrafter"/>
</dbReference>
<keyword evidence="6" id="KW-0808">Transferase</keyword>
<evidence type="ECO:0000256" key="6">
    <source>
        <dbReference type="ARBA" id="ARBA00022679"/>
    </source>
</evidence>
<feature type="region of interest" description="Disordered" evidence="14">
    <location>
        <begin position="1"/>
        <end position="23"/>
    </location>
</feature>
<comment type="pathway">
    <text evidence="3">Carbohydrate degradation; glycolysis; D-glyceraldehyde 3-phosphate and glycerone phosphate from D-glucose: step 3/4.</text>
</comment>
<keyword evidence="8" id="KW-0547">Nucleotide-binding</keyword>
<evidence type="ECO:0000256" key="11">
    <source>
        <dbReference type="ARBA" id="ARBA00022842"/>
    </source>
</evidence>
<dbReference type="GO" id="GO:0042802">
    <property type="term" value="F:identical protein binding"/>
    <property type="evidence" value="ECO:0007669"/>
    <property type="project" value="TreeGrafter"/>
</dbReference>
<keyword evidence="10" id="KW-0067">ATP-binding</keyword>
<keyword evidence="9" id="KW-0418">Kinase</keyword>
<evidence type="ECO:0000259" key="15">
    <source>
        <dbReference type="Pfam" id="PF00365"/>
    </source>
</evidence>
<dbReference type="GO" id="GO:0003872">
    <property type="term" value="F:6-phosphofructokinase activity"/>
    <property type="evidence" value="ECO:0007669"/>
    <property type="project" value="UniProtKB-EC"/>
</dbReference>
<dbReference type="AlphaFoldDB" id="A0A8S3BXP7"/>
<dbReference type="InterPro" id="IPR035966">
    <property type="entry name" value="PKF_sf"/>
</dbReference>
<protein>
    <recommendedName>
        <fullName evidence="4">6-phosphofructokinase</fullName>
        <ecNumber evidence="4">2.7.1.11</ecNumber>
    </recommendedName>
</protein>
<evidence type="ECO:0000256" key="7">
    <source>
        <dbReference type="ARBA" id="ARBA00022723"/>
    </source>
</evidence>
<comment type="caution">
    <text evidence="16">The sequence shown here is derived from an EMBL/GenBank/DDBJ whole genome shotgun (WGS) entry which is preliminary data.</text>
</comment>
<organism evidence="16 17">
    <name type="scientific">Rotaria magnacalcarata</name>
    <dbReference type="NCBI Taxonomy" id="392030"/>
    <lineage>
        <taxon>Eukaryota</taxon>
        <taxon>Metazoa</taxon>
        <taxon>Spiralia</taxon>
        <taxon>Gnathifera</taxon>
        <taxon>Rotifera</taxon>
        <taxon>Eurotatoria</taxon>
        <taxon>Bdelloidea</taxon>
        <taxon>Philodinida</taxon>
        <taxon>Philodinidae</taxon>
        <taxon>Rotaria</taxon>
    </lineage>
</organism>
<feature type="non-terminal residue" evidence="16">
    <location>
        <position position="145"/>
    </location>
</feature>
<keyword evidence="5" id="KW-0963">Cytoplasm</keyword>
<gene>
    <name evidence="16" type="ORF">GIL414_LOCUS50300</name>
</gene>
<dbReference type="InterPro" id="IPR000023">
    <property type="entry name" value="Phosphofructokinase_dom"/>
</dbReference>
<feature type="domain" description="Phosphofructokinase" evidence="15">
    <location>
        <begin position="88"/>
        <end position="145"/>
    </location>
</feature>
<dbReference type="PANTHER" id="PTHR13697:SF4">
    <property type="entry name" value="ATP-DEPENDENT 6-PHOSPHOFRUCTOKINASE"/>
    <property type="match status" value="1"/>
</dbReference>
<dbReference type="GO" id="GO:0005945">
    <property type="term" value="C:6-phosphofructokinase complex"/>
    <property type="evidence" value="ECO:0007669"/>
    <property type="project" value="TreeGrafter"/>
</dbReference>
<comment type="cofactor">
    <cofactor evidence="1">
        <name>Mg(2+)</name>
        <dbReference type="ChEBI" id="CHEBI:18420"/>
    </cofactor>
</comment>
<dbReference type="GO" id="GO:0030388">
    <property type="term" value="P:fructose 1,6-bisphosphate metabolic process"/>
    <property type="evidence" value="ECO:0007669"/>
    <property type="project" value="TreeGrafter"/>
</dbReference>
<dbReference type="GO" id="GO:0006002">
    <property type="term" value="P:fructose 6-phosphate metabolic process"/>
    <property type="evidence" value="ECO:0007669"/>
    <property type="project" value="InterPro"/>
</dbReference>
<dbReference type="Gene3D" id="3.40.50.450">
    <property type="match status" value="1"/>
</dbReference>
<keyword evidence="11" id="KW-0460">Magnesium</keyword>
<feature type="compositionally biased region" description="Polar residues" evidence="14">
    <location>
        <begin position="8"/>
        <end position="19"/>
    </location>
</feature>
<dbReference type="GO" id="GO:0048029">
    <property type="term" value="F:monosaccharide binding"/>
    <property type="evidence" value="ECO:0007669"/>
    <property type="project" value="TreeGrafter"/>
</dbReference>
<evidence type="ECO:0000256" key="4">
    <source>
        <dbReference type="ARBA" id="ARBA00012055"/>
    </source>
</evidence>
<keyword evidence="12" id="KW-0324">Glycolysis</keyword>
<dbReference type="Pfam" id="PF00365">
    <property type="entry name" value="PFK"/>
    <property type="match status" value="1"/>
</dbReference>
<evidence type="ECO:0000256" key="10">
    <source>
        <dbReference type="ARBA" id="ARBA00022840"/>
    </source>
</evidence>
<dbReference type="GO" id="GO:0046872">
    <property type="term" value="F:metal ion binding"/>
    <property type="evidence" value="ECO:0007669"/>
    <property type="project" value="UniProtKB-KW"/>
</dbReference>